<dbReference type="AlphaFoldDB" id="A0A6J0C473"/>
<feature type="repeat" description="WD" evidence="3">
    <location>
        <begin position="270"/>
        <end position="311"/>
    </location>
</feature>
<dbReference type="KEGG" id="nlo:107225403"/>
<keyword evidence="2" id="KW-0677">Repeat</keyword>
<dbReference type="PANTHER" id="PTHR18763:SF0">
    <property type="entry name" value="WD REPEAT-CONTAINING PROTEIN 18"/>
    <property type="match status" value="1"/>
</dbReference>
<evidence type="ECO:0000313" key="6">
    <source>
        <dbReference type="RefSeq" id="XP_015521343.1"/>
    </source>
</evidence>
<organism evidence="6">
    <name type="scientific">Neodiprion lecontei</name>
    <name type="common">Redheaded pine sawfly</name>
    <dbReference type="NCBI Taxonomy" id="441921"/>
    <lineage>
        <taxon>Eukaryota</taxon>
        <taxon>Metazoa</taxon>
        <taxon>Ecdysozoa</taxon>
        <taxon>Arthropoda</taxon>
        <taxon>Hexapoda</taxon>
        <taxon>Insecta</taxon>
        <taxon>Pterygota</taxon>
        <taxon>Neoptera</taxon>
        <taxon>Endopterygota</taxon>
        <taxon>Hymenoptera</taxon>
        <taxon>Tenthredinoidea</taxon>
        <taxon>Diprionidae</taxon>
        <taxon>Diprioninae</taxon>
        <taxon>Neodiprion</taxon>
    </lineage>
</organism>
<feature type="repeat" description="WD" evidence="3">
    <location>
        <begin position="119"/>
        <end position="154"/>
    </location>
</feature>
<dbReference type="Gene3D" id="2.130.10.10">
    <property type="entry name" value="YVTN repeat-like/Quinoprotein amine dehydrogenase"/>
    <property type="match status" value="2"/>
</dbReference>
<evidence type="ECO:0000313" key="5">
    <source>
        <dbReference type="Proteomes" id="UP000829291"/>
    </source>
</evidence>
<dbReference type="InterPro" id="IPR001680">
    <property type="entry name" value="WD40_rpt"/>
</dbReference>
<evidence type="ECO:0000256" key="2">
    <source>
        <dbReference type="ARBA" id="ARBA00022737"/>
    </source>
</evidence>
<dbReference type="Pfam" id="PF00400">
    <property type="entry name" value="WD40"/>
    <property type="match status" value="2"/>
</dbReference>
<dbReference type="GO" id="GO:0006364">
    <property type="term" value="P:rRNA processing"/>
    <property type="evidence" value="ECO:0007669"/>
    <property type="project" value="TreeGrafter"/>
</dbReference>
<dbReference type="InterPro" id="IPR045227">
    <property type="entry name" value="WDR18/Ipi3/RID3"/>
</dbReference>
<dbReference type="PANTHER" id="PTHR18763">
    <property type="entry name" value="WD-REPEAT PROTEIN 18"/>
    <property type="match status" value="1"/>
</dbReference>
<name>A0A6J0C473_NEOLC</name>
<proteinExistence type="predicted"/>
<dbReference type="FunCoup" id="A0A6J0C473">
    <property type="interactions" value="1261"/>
</dbReference>
<keyword evidence="1 3" id="KW-0853">WD repeat</keyword>
<dbReference type="PROSITE" id="PS50082">
    <property type="entry name" value="WD_REPEATS_2"/>
    <property type="match status" value="2"/>
</dbReference>
<evidence type="ECO:0000256" key="3">
    <source>
        <dbReference type="PROSITE-ProRule" id="PRU00221"/>
    </source>
</evidence>
<gene>
    <name evidence="6" type="primary">LOC107225403</name>
</gene>
<dbReference type="SMART" id="SM00320">
    <property type="entry name" value="WD40"/>
    <property type="match status" value="6"/>
</dbReference>
<reference evidence="6" key="1">
    <citation type="submission" date="2025-08" db="UniProtKB">
        <authorList>
            <consortium name="RefSeq"/>
        </authorList>
    </citation>
    <scope>IDENTIFICATION</scope>
    <source>
        <tissue evidence="6">Thorax and Abdomen</tissue>
    </source>
</reference>
<dbReference type="Proteomes" id="UP000829291">
    <property type="component" value="Chromosome 6"/>
</dbReference>
<dbReference type="GO" id="GO:0120330">
    <property type="term" value="C:rixosome complex"/>
    <property type="evidence" value="ECO:0007669"/>
    <property type="project" value="TreeGrafter"/>
</dbReference>
<protein>
    <submittedName>
        <fullName evidence="6">WD repeat-containing protein 18</fullName>
    </submittedName>
</protein>
<evidence type="ECO:0000256" key="1">
    <source>
        <dbReference type="ARBA" id="ARBA00022574"/>
    </source>
</evidence>
<dbReference type="OrthoDB" id="756370at2759"/>
<keyword evidence="4" id="KW-0175">Coiled coil</keyword>
<dbReference type="GO" id="GO:0005656">
    <property type="term" value="C:nuclear pre-replicative complex"/>
    <property type="evidence" value="ECO:0007669"/>
    <property type="project" value="TreeGrafter"/>
</dbReference>
<dbReference type="GeneID" id="107225403"/>
<dbReference type="SUPFAM" id="SSF50978">
    <property type="entry name" value="WD40 repeat-like"/>
    <property type="match status" value="1"/>
</dbReference>
<dbReference type="InterPro" id="IPR015943">
    <property type="entry name" value="WD40/YVTN_repeat-like_dom_sf"/>
</dbReference>
<dbReference type="RefSeq" id="XP_015521343.1">
    <property type="nucleotide sequence ID" value="XM_015665857.2"/>
</dbReference>
<dbReference type="InterPro" id="IPR036322">
    <property type="entry name" value="WD40_repeat_dom_sf"/>
</dbReference>
<dbReference type="GO" id="GO:0006261">
    <property type="term" value="P:DNA-templated DNA replication"/>
    <property type="evidence" value="ECO:0007669"/>
    <property type="project" value="TreeGrafter"/>
</dbReference>
<dbReference type="InParanoid" id="A0A6J0C473"/>
<dbReference type="PROSITE" id="PS50294">
    <property type="entry name" value="WD_REPEATS_REGION"/>
    <property type="match status" value="2"/>
</dbReference>
<accession>A0A6J0C473</accession>
<keyword evidence="5" id="KW-1185">Reference proteome</keyword>
<sequence>MSSLSEMIITSDGSGLMFSAAAWDPQTGTQLATYKNGTSLGYNTTNILADSYLIGADATKPRLYFWPLNKQTPVENMRFVAPGTVTALTCSPDGLFIAAAVGEKLCIWQTSTGVLLAVVSRHYQTVTSLKFTSDGSTLISGGDDGLVFVWSLSSVVSRTENNTGTRQAASLYSFSDHSLAVKDLFIGRFGIQARLVTVSLDCTAKIYDLDSGTLLLSLVFGVPLTSASMDLRESYLFVGCTTGEIFQFNLHSPPRGREHHVNQTEEALTFKGHIKAVTCLSVSTDCTSLLSGSADGFVNIWHIPSRQILRTIPHKGPVTAAFFTRAVNNFFTNDLRPKLVLHSLQRNADADSENDVIEVVNSCREQDLLNAEIFFSSNDVPSDGSDAYAELQKAQDEIKALKATNAQLYKYGVKLLMK</sequence>
<feature type="coiled-coil region" evidence="4">
    <location>
        <begin position="384"/>
        <end position="411"/>
    </location>
</feature>
<evidence type="ECO:0000256" key="4">
    <source>
        <dbReference type="SAM" id="Coils"/>
    </source>
</evidence>